<organism evidence="2 3">
    <name type="scientific">Vibrio phage JSF7</name>
    <dbReference type="NCBI Taxonomy" id="1292086"/>
    <lineage>
        <taxon>Viruses</taxon>
        <taxon>Duplodnaviria</taxon>
        <taxon>Heunggongvirae</taxon>
        <taxon>Uroviricota</taxon>
        <taxon>Caudoviricetes</taxon>
        <taxon>Autographivirales</taxon>
        <taxon>Tawavirus</taxon>
        <taxon>Tawavirus JSF7</taxon>
    </lineage>
</organism>
<dbReference type="SUPFAM" id="SSF101386">
    <property type="entry name" value="all-alpha NTP pyrophosphatases"/>
    <property type="match status" value="1"/>
</dbReference>
<dbReference type="EMBL" id="KY065149">
    <property type="protein sequence ID" value="APD18166.1"/>
    <property type="molecule type" value="Genomic_DNA"/>
</dbReference>
<feature type="domain" description="NTP pyrophosphohydrolase MazG-like" evidence="1">
    <location>
        <begin position="96"/>
        <end position="157"/>
    </location>
</feature>
<dbReference type="GeneID" id="54974187"/>
<sequence length="180" mass="20018">MKDFVQKALRTESYPHDSTGQLVQGSTLNCLAENLMDIGAAADAVKKGIFYKGRIEHDVEHHVRQMPRRARVQLVCPPNERLVHAALGIITEGIEILEEVVTAARLGRQVDLANLQEEGGDVLWYVALLADATGAGNLENLEELVIAKLAKRYPEKFTEEAALNRDLAAEREVIEQYSEK</sequence>
<reference evidence="2 3" key="1">
    <citation type="journal article" date="2017" name="PLoS ONE">
        <title>Environmental bacteriophages active on biofilms and planktonic forms of toxigenic Vibrio cholerae: Potential relevance in cholera epidemiology.</title>
        <authorList>
            <person name="Naser I.B."/>
            <person name="Hoque M.M."/>
            <person name="Abdullah A."/>
            <person name="Bari S.M.N."/>
            <person name="Ghosh A.N."/>
            <person name="Faruque S.M."/>
        </authorList>
    </citation>
    <scope>NUCLEOTIDE SEQUENCE [LARGE SCALE GENOMIC DNA]</scope>
</reference>
<proteinExistence type="predicted"/>
<dbReference type="KEGG" id="vg:54974187"/>
<dbReference type="Proteomes" id="UP000225149">
    <property type="component" value="Segment"/>
</dbReference>
<evidence type="ECO:0000259" key="1">
    <source>
        <dbReference type="Pfam" id="PF03819"/>
    </source>
</evidence>
<protein>
    <submittedName>
        <fullName evidence="2">MazG-related protein</fullName>
    </submittedName>
</protein>
<dbReference type="InterPro" id="IPR004518">
    <property type="entry name" value="MazG-like_dom"/>
</dbReference>
<keyword evidence="3" id="KW-1185">Reference proteome</keyword>
<evidence type="ECO:0000313" key="3">
    <source>
        <dbReference type="Proteomes" id="UP000225149"/>
    </source>
</evidence>
<dbReference type="Pfam" id="PF03819">
    <property type="entry name" value="MazG"/>
    <property type="match status" value="1"/>
</dbReference>
<name>A0A219XD18_9CAUD</name>
<accession>A0A219XD18</accession>
<dbReference type="Gene3D" id="1.10.287.1080">
    <property type="entry name" value="MazG-like"/>
    <property type="match status" value="1"/>
</dbReference>
<evidence type="ECO:0000313" key="2">
    <source>
        <dbReference type="EMBL" id="APD18166.1"/>
    </source>
</evidence>
<dbReference type="RefSeq" id="YP_009784192.1">
    <property type="nucleotide sequence ID" value="NC_047741.1"/>
</dbReference>